<gene>
    <name evidence="5" type="ORF">SAMN05421773_113104</name>
</gene>
<evidence type="ECO:0000313" key="6">
    <source>
        <dbReference type="Proteomes" id="UP000199207"/>
    </source>
</evidence>
<dbReference type="PANTHER" id="PTHR43333">
    <property type="entry name" value="2-HACID_DH_C DOMAIN-CONTAINING PROTEIN"/>
    <property type="match status" value="1"/>
</dbReference>
<protein>
    <submittedName>
        <fullName evidence="5">Phosphoglycerate dehydrogenase</fullName>
    </submittedName>
</protein>
<dbReference type="STRING" id="910347.SAMN05421773_113104"/>
<dbReference type="GO" id="GO:0051287">
    <property type="term" value="F:NAD binding"/>
    <property type="evidence" value="ECO:0007669"/>
    <property type="project" value="InterPro"/>
</dbReference>
<dbReference type="EMBL" id="FOLM01000013">
    <property type="protein sequence ID" value="SFD33731.1"/>
    <property type="molecule type" value="Genomic_DNA"/>
</dbReference>
<evidence type="ECO:0000259" key="4">
    <source>
        <dbReference type="Pfam" id="PF02826"/>
    </source>
</evidence>
<sequence>MRPPRLGRLAGRATVRHADDSSLAGLLPAADVLLVWDFTSDAVRRAWPGAGPRPGWVHTASAGVDRLLFPELVHSPTLVTNARGVFDIPIAEYVAGLIIAMAREFPVSWDLQRRRVWRHRETRTVAGSRAVVVGSGGIGRETARTLRALRVTVDLVGRQERTADPEFGRVHPAGALPGLLPLADWVVCAAPLTPATRGMFDAAAFALMKEGARFVNVGRGAHVVETDLIAALRSGRLAGAALDVFAEEPLPAGSPLWELPGVLLSPHMSGDTPGWEQTLADQFLDNFDRWVAGEPLHQVVDKQLGYAAASGTEPGAGAGAGAATGDAGEEHTEDLPA</sequence>
<keyword evidence="2" id="KW-0520">NAD</keyword>
<evidence type="ECO:0000256" key="3">
    <source>
        <dbReference type="SAM" id="MobiDB-lite"/>
    </source>
</evidence>
<dbReference type="Pfam" id="PF02826">
    <property type="entry name" value="2-Hacid_dh_C"/>
    <property type="match status" value="1"/>
</dbReference>
<keyword evidence="1" id="KW-0560">Oxidoreductase</keyword>
<dbReference type="PROSITE" id="PS00671">
    <property type="entry name" value="D_2_HYDROXYACID_DH_3"/>
    <property type="match status" value="1"/>
</dbReference>
<dbReference type="PANTHER" id="PTHR43333:SF1">
    <property type="entry name" value="D-ISOMER SPECIFIC 2-HYDROXYACID DEHYDROGENASE NAD-BINDING DOMAIN-CONTAINING PROTEIN"/>
    <property type="match status" value="1"/>
</dbReference>
<dbReference type="AlphaFoldDB" id="A0A1I1RHE1"/>
<evidence type="ECO:0000313" key="5">
    <source>
        <dbReference type="EMBL" id="SFD33731.1"/>
    </source>
</evidence>
<name>A0A1I1RHE1_9ACTN</name>
<proteinExistence type="predicted"/>
<dbReference type="SUPFAM" id="SSF52283">
    <property type="entry name" value="Formate/glycerate dehydrogenase catalytic domain-like"/>
    <property type="match status" value="1"/>
</dbReference>
<feature type="compositionally biased region" description="Basic and acidic residues" evidence="3">
    <location>
        <begin position="328"/>
        <end position="337"/>
    </location>
</feature>
<reference evidence="5 6" key="1">
    <citation type="submission" date="2016-10" db="EMBL/GenBank/DDBJ databases">
        <authorList>
            <person name="de Groot N.N."/>
        </authorList>
    </citation>
    <scope>NUCLEOTIDE SEQUENCE [LARGE SCALE GENOMIC DNA]</scope>
    <source>
        <strain evidence="5 6">CGMCC 4.5739</strain>
    </source>
</reference>
<evidence type="ECO:0000256" key="1">
    <source>
        <dbReference type="ARBA" id="ARBA00023002"/>
    </source>
</evidence>
<dbReference type="SUPFAM" id="SSF51735">
    <property type="entry name" value="NAD(P)-binding Rossmann-fold domains"/>
    <property type="match status" value="1"/>
</dbReference>
<feature type="domain" description="D-isomer specific 2-hydroxyacid dehydrogenase NAD-binding" evidence="4">
    <location>
        <begin position="96"/>
        <end position="269"/>
    </location>
</feature>
<organism evidence="5 6">
    <name type="scientific">Streptomyces aidingensis</name>
    <dbReference type="NCBI Taxonomy" id="910347"/>
    <lineage>
        <taxon>Bacteria</taxon>
        <taxon>Bacillati</taxon>
        <taxon>Actinomycetota</taxon>
        <taxon>Actinomycetes</taxon>
        <taxon>Kitasatosporales</taxon>
        <taxon>Streptomycetaceae</taxon>
        <taxon>Streptomyces</taxon>
    </lineage>
</organism>
<keyword evidence="6" id="KW-1185">Reference proteome</keyword>
<feature type="region of interest" description="Disordered" evidence="3">
    <location>
        <begin position="311"/>
        <end position="337"/>
    </location>
</feature>
<dbReference type="GO" id="GO:0016616">
    <property type="term" value="F:oxidoreductase activity, acting on the CH-OH group of donors, NAD or NADP as acceptor"/>
    <property type="evidence" value="ECO:0007669"/>
    <property type="project" value="UniProtKB-ARBA"/>
</dbReference>
<dbReference type="InterPro" id="IPR036291">
    <property type="entry name" value="NAD(P)-bd_dom_sf"/>
</dbReference>
<dbReference type="Proteomes" id="UP000199207">
    <property type="component" value="Unassembled WGS sequence"/>
</dbReference>
<dbReference type="Gene3D" id="3.40.50.720">
    <property type="entry name" value="NAD(P)-binding Rossmann-like Domain"/>
    <property type="match status" value="2"/>
</dbReference>
<dbReference type="InterPro" id="IPR006140">
    <property type="entry name" value="D-isomer_DH_NAD-bd"/>
</dbReference>
<accession>A0A1I1RHE1</accession>
<dbReference type="InterPro" id="IPR029753">
    <property type="entry name" value="D-isomer_DH_CS"/>
</dbReference>
<dbReference type="CDD" id="cd05300">
    <property type="entry name" value="2-Hacid_dh_1"/>
    <property type="match status" value="1"/>
</dbReference>
<evidence type="ECO:0000256" key="2">
    <source>
        <dbReference type="ARBA" id="ARBA00023027"/>
    </source>
</evidence>